<organism evidence="8 9">
    <name type="scientific">Stephania japonica</name>
    <dbReference type="NCBI Taxonomy" id="461633"/>
    <lineage>
        <taxon>Eukaryota</taxon>
        <taxon>Viridiplantae</taxon>
        <taxon>Streptophyta</taxon>
        <taxon>Embryophyta</taxon>
        <taxon>Tracheophyta</taxon>
        <taxon>Spermatophyta</taxon>
        <taxon>Magnoliopsida</taxon>
        <taxon>Ranunculales</taxon>
        <taxon>Menispermaceae</taxon>
        <taxon>Menispermoideae</taxon>
        <taxon>Cissampelideae</taxon>
        <taxon>Stephania</taxon>
    </lineage>
</organism>
<dbReference type="NCBIfam" id="TIGR01557">
    <property type="entry name" value="myb_SHAQKYF"/>
    <property type="match status" value="1"/>
</dbReference>
<dbReference type="InterPro" id="IPR058673">
    <property type="entry name" value="HHO5-like_N"/>
</dbReference>
<dbReference type="PANTHER" id="PTHR31003">
    <property type="entry name" value="MYB FAMILY TRANSCRIPTION FACTOR"/>
    <property type="match status" value="1"/>
</dbReference>
<dbReference type="SUPFAM" id="SSF46689">
    <property type="entry name" value="Homeodomain-like"/>
    <property type="match status" value="1"/>
</dbReference>
<reference evidence="8 9" key="1">
    <citation type="submission" date="2024-01" db="EMBL/GenBank/DDBJ databases">
        <title>Genome assemblies of Stephania.</title>
        <authorList>
            <person name="Yang L."/>
        </authorList>
    </citation>
    <scope>NUCLEOTIDE SEQUENCE [LARGE SCALE GENOMIC DNA]</scope>
    <source>
        <strain evidence="8">QJT</strain>
        <tissue evidence="8">Leaf</tissue>
    </source>
</reference>
<dbReference type="AlphaFoldDB" id="A0AAP0HNN1"/>
<evidence type="ECO:0000256" key="1">
    <source>
        <dbReference type="ARBA" id="ARBA00004123"/>
    </source>
</evidence>
<keyword evidence="4" id="KW-0804">Transcription</keyword>
<feature type="compositionally biased region" description="Low complexity" evidence="6">
    <location>
        <begin position="162"/>
        <end position="190"/>
    </location>
</feature>
<dbReference type="Proteomes" id="UP001417504">
    <property type="component" value="Unassembled WGS sequence"/>
</dbReference>
<dbReference type="InterPro" id="IPR044787">
    <property type="entry name" value="HHO5-like"/>
</dbReference>
<feature type="region of interest" description="Disordered" evidence="6">
    <location>
        <begin position="336"/>
        <end position="401"/>
    </location>
</feature>
<feature type="region of interest" description="Disordered" evidence="6">
    <location>
        <begin position="80"/>
        <end position="102"/>
    </location>
</feature>
<accession>A0AAP0HNN1</accession>
<evidence type="ECO:0000313" key="8">
    <source>
        <dbReference type="EMBL" id="KAK9091197.1"/>
    </source>
</evidence>
<keyword evidence="9" id="KW-1185">Reference proteome</keyword>
<dbReference type="InterPro" id="IPR001005">
    <property type="entry name" value="SANT/Myb"/>
</dbReference>
<evidence type="ECO:0000256" key="2">
    <source>
        <dbReference type="ARBA" id="ARBA00023015"/>
    </source>
</evidence>
<evidence type="ECO:0000256" key="3">
    <source>
        <dbReference type="ARBA" id="ARBA00023125"/>
    </source>
</evidence>
<name>A0AAP0HNN1_9MAGN</name>
<dbReference type="PANTHER" id="PTHR31003:SF16">
    <property type="entry name" value="TRANSCRIPTION FACTOR HHO2"/>
    <property type="match status" value="1"/>
</dbReference>
<dbReference type="GO" id="GO:0003700">
    <property type="term" value="F:DNA-binding transcription factor activity"/>
    <property type="evidence" value="ECO:0007669"/>
    <property type="project" value="InterPro"/>
</dbReference>
<dbReference type="FunFam" id="1.10.10.60:FF:000002">
    <property type="entry name" value="Myb family transcription factor"/>
    <property type="match status" value="1"/>
</dbReference>
<keyword evidence="2" id="KW-0805">Transcription regulation</keyword>
<evidence type="ECO:0000256" key="4">
    <source>
        <dbReference type="ARBA" id="ARBA00023163"/>
    </source>
</evidence>
<protein>
    <recommendedName>
        <fullName evidence="7">HTH myb-type domain-containing protein</fullName>
    </recommendedName>
</protein>
<dbReference type="InterPro" id="IPR009057">
    <property type="entry name" value="Homeodomain-like_sf"/>
</dbReference>
<feature type="compositionally biased region" description="Basic and acidic residues" evidence="6">
    <location>
        <begin position="86"/>
        <end position="102"/>
    </location>
</feature>
<evidence type="ECO:0000313" key="9">
    <source>
        <dbReference type="Proteomes" id="UP001417504"/>
    </source>
</evidence>
<evidence type="ECO:0000259" key="7">
    <source>
        <dbReference type="PROSITE" id="PS51294"/>
    </source>
</evidence>
<dbReference type="Pfam" id="PF00249">
    <property type="entry name" value="Myb_DNA-binding"/>
    <property type="match status" value="1"/>
</dbReference>
<dbReference type="InterPro" id="IPR017930">
    <property type="entry name" value="Myb_dom"/>
</dbReference>
<keyword evidence="3" id="KW-0238">DNA-binding</keyword>
<dbReference type="InterPro" id="IPR006447">
    <property type="entry name" value="Myb_dom_plants"/>
</dbReference>
<sequence>MRISEQEYLDGLEEERRKIQVFHRELPLCLDLVNQAIERCRRQVSCYSERTSTSRSSGEGPVLEEFIPLKRIVTSASAATTSSISECEHHSSVGRSGDDESKLGKKVDWLRSVQLWSSNHSQISDSPNEDSLPKSSVNEPKKINGSGAFHPFRKEKSESESAATATATTTTTTTATTATATRPVVPTAAASSTADNGGSKNSAEDGQNNGQEAANKKARRCWSPELHRRFLQALQQLGGSHAATPKQIRELMKVDGLTNDEVKSHLQKYRLHTRRSPGPQHSNGTATSQPPQFVVVGGIWVPPPEYSAVPTSKGETPPPCSKGIYVPVATPSQLTLSPCSTQQQQKQQLYRPQPIGLSHSDGRSSKAEHSVGHGGIDCRSGSLSPTTTCSSTDTTTASPAF</sequence>
<comment type="caution">
    <text evidence="8">The sequence shown here is derived from an EMBL/GenBank/DDBJ whole genome shotgun (WGS) entry which is preliminary data.</text>
</comment>
<dbReference type="Pfam" id="PF26575">
    <property type="entry name" value="HHO5_N"/>
    <property type="match status" value="1"/>
</dbReference>
<evidence type="ECO:0000256" key="5">
    <source>
        <dbReference type="ARBA" id="ARBA00023242"/>
    </source>
</evidence>
<feature type="region of interest" description="Disordered" evidence="6">
    <location>
        <begin position="119"/>
        <end position="220"/>
    </location>
</feature>
<comment type="subcellular location">
    <subcellularLocation>
        <location evidence="1">Nucleus</location>
    </subcellularLocation>
</comment>
<keyword evidence="5" id="KW-0539">Nucleus</keyword>
<feature type="compositionally biased region" description="Polar residues" evidence="6">
    <location>
        <begin position="191"/>
        <end position="212"/>
    </location>
</feature>
<proteinExistence type="predicted"/>
<feature type="compositionally biased region" description="Low complexity" evidence="6">
    <location>
        <begin position="380"/>
        <end position="401"/>
    </location>
</feature>
<dbReference type="GO" id="GO:0003677">
    <property type="term" value="F:DNA binding"/>
    <property type="evidence" value="ECO:0007669"/>
    <property type="project" value="UniProtKB-KW"/>
</dbReference>
<evidence type="ECO:0000256" key="6">
    <source>
        <dbReference type="SAM" id="MobiDB-lite"/>
    </source>
</evidence>
<feature type="domain" description="HTH myb-type" evidence="7">
    <location>
        <begin position="214"/>
        <end position="274"/>
    </location>
</feature>
<dbReference type="Gene3D" id="1.10.10.60">
    <property type="entry name" value="Homeodomain-like"/>
    <property type="match status" value="1"/>
</dbReference>
<dbReference type="EMBL" id="JBBNAE010000010">
    <property type="protein sequence ID" value="KAK9091197.1"/>
    <property type="molecule type" value="Genomic_DNA"/>
</dbReference>
<feature type="compositionally biased region" description="Basic and acidic residues" evidence="6">
    <location>
        <begin position="360"/>
        <end position="371"/>
    </location>
</feature>
<dbReference type="GO" id="GO:0005634">
    <property type="term" value="C:nucleus"/>
    <property type="evidence" value="ECO:0007669"/>
    <property type="project" value="UniProtKB-SubCell"/>
</dbReference>
<dbReference type="PROSITE" id="PS51294">
    <property type="entry name" value="HTH_MYB"/>
    <property type="match status" value="1"/>
</dbReference>
<gene>
    <name evidence="8" type="ORF">Sjap_024374</name>
</gene>